<dbReference type="PROSITE" id="PS50850">
    <property type="entry name" value="MFS"/>
    <property type="match status" value="2"/>
</dbReference>
<keyword evidence="4 5" id="KW-0472">Membrane</keyword>
<feature type="transmembrane region" description="Helical" evidence="5">
    <location>
        <begin position="131"/>
        <end position="149"/>
    </location>
</feature>
<dbReference type="SUPFAM" id="SSF69593">
    <property type="entry name" value="Glycerol-3-phosphate (1)-acyltransferase"/>
    <property type="match status" value="1"/>
</dbReference>
<dbReference type="Pfam" id="PF01553">
    <property type="entry name" value="Acyltransferase"/>
    <property type="match status" value="1"/>
</dbReference>
<dbReference type="SUPFAM" id="SSF103473">
    <property type="entry name" value="MFS general substrate transporter"/>
    <property type="match status" value="2"/>
</dbReference>
<feature type="transmembrane region" description="Helical" evidence="5">
    <location>
        <begin position="443"/>
        <end position="465"/>
    </location>
</feature>
<gene>
    <name evidence="7" type="ORF">HW555_001072</name>
</gene>
<evidence type="ECO:0000256" key="5">
    <source>
        <dbReference type="SAM" id="Phobius"/>
    </source>
</evidence>
<dbReference type="Pfam" id="PF16076">
    <property type="entry name" value="Acyltransf_C"/>
    <property type="match status" value="1"/>
</dbReference>
<accession>A0A835GQI3</accession>
<dbReference type="InterPro" id="IPR032098">
    <property type="entry name" value="Acyltransf_C"/>
</dbReference>
<feature type="transmembrane region" description="Helical" evidence="5">
    <location>
        <begin position="818"/>
        <end position="837"/>
    </location>
</feature>
<feature type="transmembrane region" description="Helical" evidence="5">
    <location>
        <begin position="877"/>
        <end position="901"/>
    </location>
</feature>
<feature type="transmembrane region" description="Helical" evidence="5">
    <location>
        <begin position="789"/>
        <end position="811"/>
    </location>
</feature>
<dbReference type="PROSITE" id="PS00217">
    <property type="entry name" value="SUGAR_TRANSPORT_2"/>
    <property type="match status" value="2"/>
</dbReference>
<feature type="transmembrane region" description="Helical" evidence="5">
    <location>
        <begin position="359"/>
        <end position="378"/>
    </location>
</feature>
<feature type="transmembrane region" description="Helical" evidence="5">
    <location>
        <begin position="384"/>
        <end position="405"/>
    </location>
</feature>
<keyword evidence="2 5" id="KW-0812">Transmembrane</keyword>
<feature type="transmembrane region" description="Helical" evidence="5">
    <location>
        <begin position="98"/>
        <end position="119"/>
    </location>
</feature>
<feature type="transmembrane region" description="Helical" evidence="5">
    <location>
        <begin position="417"/>
        <end position="437"/>
    </location>
</feature>
<feature type="transmembrane region" description="Helical" evidence="5">
    <location>
        <begin position="843"/>
        <end position="865"/>
    </location>
</feature>
<dbReference type="FunFam" id="1.20.1250.20:FF:000023">
    <property type="entry name" value="Solute carrier family 22 member 6"/>
    <property type="match status" value="2"/>
</dbReference>
<feature type="transmembrane region" description="Helical" evidence="5">
    <location>
        <begin position="974"/>
        <end position="1004"/>
    </location>
</feature>
<dbReference type="CDD" id="cd17317">
    <property type="entry name" value="MFS_SLC22"/>
    <property type="match status" value="2"/>
</dbReference>
<dbReference type="GO" id="GO:0016020">
    <property type="term" value="C:membrane"/>
    <property type="evidence" value="ECO:0007669"/>
    <property type="project" value="UniProtKB-SubCell"/>
</dbReference>
<dbReference type="GO" id="GO:0016746">
    <property type="term" value="F:acyltransferase activity"/>
    <property type="evidence" value="ECO:0007669"/>
    <property type="project" value="InterPro"/>
</dbReference>
<evidence type="ECO:0000313" key="8">
    <source>
        <dbReference type="Proteomes" id="UP000648187"/>
    </source>
</evidence>
<dbReference type="InterPro" id="IPR020846">
    <property type="entry name" value="MFS_dom"/>
</dbReference>
<evidence type="ECO:0000256" key="3">
    <source>
        <dbReference type="ARBA" id="ARBA00022989"/>
    </source>
</evidence>
<feature type="transmembrane region" description="Helical" evidence="5">
    <location>
        <begin position="589"/>
        <end position="608"/>
    </location>
</feature>
<feature type="transmembrane region" description="Helical" evidence="5">
    <location>
        <begin position="761"/>
        <end position="783"/>
    </location>
</feature>
<evidence type="ECO:0000256" key="1">
    <source>
        <dbReference type="ARBA" id="ARBA00004141"/>
    </source>
</evidence>
<keyword evidence="3 5" id="KW-1133">Transmembrane helix</keyword>
<feature type="transmembrane region" description="Helical" evidence="5">
    <location>
        <begin position="648"/>
        <end position="669"/>
    </location>
</feature>
<feature type="transmembrane region" description="Helical" evidence="5">
    <location>
        <begin position="189"/>
        <end position="210"/>
    </location>
</feature>
<dbReference type="InterPro" id="IPR036259">
    <property type="entry name" value="MFS_trans_sf"/>
</dbReference>
<dbReference type="Gene3D" id="1.20.1250.20">
    <property type="entry name" value="MFS general substrate transporter like domains"/>
    <property type="match status" value="2"/>
</dbReference>
<dbReference type="EMBL" id="JACKWZ010000008">
    <property type="protein sequence ID" value="KAF9423517.1"/>
    <property type="molecule type" value="Genomic_DNA"/>
</dbReference>
<feature type="transmembrane region" description="Helical" evidence="5">
    <location>
        <begin position="330"/>
        <end position="352"/>
    </location>
</feature>
<keyword evidence="8" id="KW-1185">Reference proteome</keyword>
<feature type="domain" description="Major facilitator superfamily (MFS) profile" evidence="6">
    <location>
        <begin position="495"/>
        <end position="929"/>
    </location>
</feature>
<dbReference type="PANTHER" id="PTHR24064">
    <property type="entry name" value="SOLUTE CARRIER FAMILY 22 MEMBER"/>
    <property type="match status" value="1"/>
</dbReference>
<feature type="transmembrane region" description="Helical" evidence="5">
    <location>
        <begin position="675"/>
        <end position="693"/>
    </location>
</feature>
<feature type="transmembrane region" description="Helical" evidence="5">
    <location>
        <begin position="30"/>
        <end position="53"/>
    </location>
</feature>
<comment type="subcellular location">
    <subcellularLocation>
        <location evidence="1">Membrane</location>
        <topology evidence="1">Multi-pass membrane protein</topology>
    </subcellularLocation>
</comment>
<feature type="transmembrane region" description="Helical" evidence="5">
    <location>
        <begin position="302"/>
        <end position="324"/>
    </location>
</feature>
<organism evidence="7 8">
    <name type="scientific">Spodoptera exigua</name>
    <name type="common">Beet armyworm</name>
    <name type="synonym">Noctua fulgens</name>
    <dbReference type="NCBI Taxonomy" id="7107"/>
    <lineage>
        <taxon>Eukaryota</taxon>
        <taxon>Metazoa</taxon>
        <taxon>Ecdysozoa</taxon>
        <taxon>Arthropoda</taxon>
        <taxon>Hexapoda</taxon>
        <taxon>Insecta</taxon>
        <taxon>Pterygota</taxon>
        <taxon>Neoptera</taxon>
        <taxon>Endopterygota</taxon>
        <taxon>Lepidoptera</taxon>
        <taxon>Glossata</taxon>
        <taxon>Ditrysia</taxon>
        <taxon>Noctuoidea</taxon>
        <taxon>Noctuidae</taxon>
        <taxon>Amphipyrinae</taxon>
        <taxon>Spodoptera</taxon>
    </lineage>
</organism>
<dbReference type="SMART" id="SM00563">
    <property type="entry name" value="PlsC"/>
    <property type="match status" value="1"/>
</dbReference>
<dbReference type="GO" id="GO:0022857">
    <property type="term" value="F:transmembrane transporter activity"/>
    <property type="evidence" value="ECO:0007669"/>
    <property type="project" value="InterPro"/>
</dbReference>
<feature type="transmembrane region" description="Helical" evidence="5">
    <location>
        <begin position="614"/>
        <end position="636"/>
    </location>
</feature>
<comment type="caution">
    <text evidence="7">The sequence shown here is derived from an EMBL/GenBank/DDBJ whole genome shotgun (WGS) entry which is preliminary data.</text>
</comment>
<protein>
    <recommendedName>
        <fullName evidence="6">Major facilitator superfamily (MFS) profile domain-containing protein</fullName>
    </recommendedName>
</protein>
<evidence type="ECO:0000259" key="6">
    <source>
        <dbReference type="PROSITE" id="PS50850"/>
    </source>
</evidence>
<dbReference type="CDD" id="cd07990">
    <property type="entry name" value="LPLAT_LCLAT1-like"/>
    <property type="match status" value="1"/>
</dbReference>
<sequence>MEMPERNAVKPTVQQDLIQKVIGSFGKYHLWLCLLIFLTKFPVAFHQMAILFLSPKVSYSCSGSELNNTCPCSDPVYDTSVFTSTIISEWDLICDRKWLTSFTQTLFQLGTLLGSVFFGMASDRFGRKSPLLIAVVMQIACGVGAAFAPDYWTFTFLRFIVGMSVGGTMVTGFVIVMEFVGTQYRDVISALYQVPFNLGHMALPLFGYFFRDYTDFQLSISAPVVILLSYFFLVPETPRWLIAVKRTDEAIEVLERVAKVNNRPTDNIRADIEAYQASLEKHQLRKGNFFDLFRTPNLRKNIIAMAFNWLACSYCFYGVSQYVGQLSGNVFINVACSASVTLLGTLLAIPLMKVMGRKTIVITFHIICAVCLLILAVIPEGVGSVISASIGVVASFIVFLVVYLYCTEMFPTVVRNAALGFSSMAARIGSMVAPFVIGMRDTALWMPPVAFAVLPLLAAFVTLCLPETKGCELTTTIEEGEAELMGDFGRYHFWLCFIVFMSRYNVSFHQMAIIFLTAPVQHYCPGSNDTCCDNPVYNTSVFKRTIITEWNLICERDWLKDLTQTIFQFGVFCGSLLFGIASDKYGRRPTLMISIILEIFAGMMSSFLPDFWSFSFARWVVGFANGGCIIIAFVLVTEYVGNVNRDTVSTLIHLPFTTGNMIVAGIGYLIRDYTYFLLVISVSNVFLLCYICLLPESPRWLLVVNKTEEAILLIEKVAKINKLPTEHIRSKMEFYLFEHRTKKPRSTALDLFRTPHLRTNITVMSFVWLVCSYCFYGVTYYIGHLTGNIFINVLATGGVCTCAVIISIPLIKFYKRKTVVVFGNVICSLSLLTMGFVPEGKATLVVGCIGEMHSYIIFIVIYLYCSEMFPTVVRNAAIGICSMVARVGAMIAPFAASLHIYGKWCSPVAFGIFPMISAFLCLLLLPETKDCELLVTLEEAENLGRKIQISRSDNSLNFEESEARQCKPAGRRTMAVGLLLCIAWYYTILAGFFILYCPVMYLMFFSHKLYRKLVDSLFSLWELYPVALFQCCCDTQLHHFGDFVKPDEKTIIVMNHRTRVDWNYVWIALYHATQNPSGELCSCKQTVQNLSESNSVLDLGGKSKIKFVLKDEIKNIPGMGWIMQLNFFLYVKRNWREDQINLSQFVDYYQKLHYDYRLVLFPEGTDLSEENRRRSDKYAHANNMQRYEYVLHPRTTGWVALCSRLRESGLAAVYDVTVAYDTPAQTEMDLVRGKIPKNVYFYFKRYSIDKLPQDDTALKIWLEARWREKEQSLRKFHNDAKAGFLFWTIIDILFFYSLCNSVTFQFWVIYHGLLFIFITWYFGGFHNIQYKLLEKITIFVQDY</sequence>
<feature type="transmembrane region" description="Helical" evidence="5">
    <location>
        <begin position="1304"/>
        <end position="1323"/>
    </location>
</feature>
<evidence type="ECO:0000256" key="2">
    <source>
        <dbReference type="ARBA" id="ARBA00022692"/>
    </source>
</evidence>
<feature type="transmembrane region" description="Helical" evidence="5">
    <location>
        <begin position="1282"/>
        <end position="1298"/>
    </location>
</feature>
<feature type="transmembrane region" description="Helical" evidence="5">
    <location>
        <begin position="155"/>
        <end position="177"/>
    </location>
</feature>
<reference evidence="7" key="1">
    <citation type="submission" date="2020-08" db="EMBL/GenBank/DDBJ databases">
        <title>Spodoptera exigua strain:BAW_Kor-Di-RS1 Genome sequencing and assembly.</title>
        <authorList>
            <person name="Kim J."/>
            <person name="Nam H.Y."/>
            <person name="Kwon M."/>
            <person name="Choi J.H."/>
            <person name="Cho S.R."/>
            <person name="Kim G.-H."/>
        </authorList>
    </citation>
    <scope>NUCLEOTIDE SEQUENCE</scope>
    <source>
        <strain evidence="7">BAW_Kor-Di-RS1</strain>
        <tissue evidence="7">Whole-body</tissue>
    </source>
</reference>
<dbReference type="InterPro" id="IPR005828">
    <property type="entry name" value="MFS_sugar_transport-like"/>
</dbReference>
<dbReference type="InterPro" id="IPR002123">
    <property type="entry name" value="Plipid/glycerol_acylTrfase"/>
</dbReference>
<evidence type="ECO:0000313" key="7">
    <source>
        <dbReference type="EMBL" id="KAF9423517.1"/>
    </source>
</evidence>
<proteinExistence type="predicted"/>
<feature type="domain" description="Major facilitator superfamily (MFS) profile" evidence="6">
    <location>
        <begin position="32"/>
        <end position="469"/>
    </location>
</feature>
<dbReference type="Pfam" id="PF00083">
    <property type="entry name" value="Sugar_tr"/>
    <property type="match status" value="2"/>
</dbReference>
<name>A0A835GQI3_SPOEX</name>
<dbReference type="Proteomes" id="UP000648187">
    <property type="component" value="Unassembled WGS sequence"/>
</dbReference>
<feature type="transmembrane region" description="Helical" evidence="5">
    <location>
        <begin position="907"/>
        <end position="925"/>
    </location>
</feature>
<evidence type="ECO:0000256" key="4">
    <source>
        <dbReference type="ARBA" id="ARBA00023136"/>
    </source>
</evidence>
<dbReference type="InterPro" id="IPR005829">
    <property type="entry name" value="Sugar_transporter_CS"/>
</dbReference>
<feature type="transmembrane region" description="Helical" evidence="5">
    <location>
        <begin position="216"/>
        <end position="233"/>
    </location>
</feature>